<sequence>MHTARVRDIEILTGLDFYRQTSQSYTDILS</sequence>
<reference evidence="1" key="2">
    <citation type="journal article" date="2015" name="Fish Shellfish Immunol.">
        <title>Early steps in the European eel (Anguilla anguilla)-Vibrio vulnificus interaction in the gills: Role of the RtxA13 toxin.</title>
        <authorList>
            <person name="Callol A."/>
            <person name="Pajuelo D."/>
            <person name="Ebbesson L."/>
            <person name="Teles M."/>
            <person name="MacKenzie S."/>
            <person name="Amaro C."/>
        </authorList>
    </citation>
    <scope>NUCLEOTIDE SEQUENCE</scope>
</reference>
<dbReference type="InterPro" id="IPR044929">
    <property type="entry name" value="DNA/RNA_non-sp_Endonuclease_sf"/>
</dbReference>
<dbReference type="Gene3D" id="3.40.570.10">
    <property type="entry name" value="Extracellular Endonuclease, subunit A"/>
    <property type="match status" value="1"/>
</dbReference>
<name>A0A0E9R314_ANGAN</name>
<protein>
    <submittedName>
        <fullName evidence="1">Uncharacterized protein</fullName>
    </submittedName>
</protein>
<reference evidence="1" key="1">
    <citation type="submission" date="2014-11" db="EMBL/GenBank/DDBJ databases">
        <authorList>
            <person name="Amaro Gonzalez C."/>
        </authorList>
    </citation>
    <scope>NUCLEOTIDE SEQUENCE</scope>
</reference>
<dbReference type="AlphaFoldDB" id="A0A0E9R314"/>
<evidence type="ECO:0000313" key="1">
    <source>
        <dbReference type="EMBL" id="JAH23556.1"/>
    </source>
</evidence>
<accession>A0A0E9R314</accession>
<organism evidence="1">
    <name type="scientific">Anguilla anguilla</name>
    <name type="common">European freshwater eel</name>
    <name type="synonym">Muraena anguilla</name>
    <dbReference type="NCBI Taxonomy" id="7936"/>
    <lineage>
        <taxon>Eukaryota</taxon>
        <taxon>Metazoa</taxon>
        <taxon>Chordata</taxon>
        <taxon>Craniata</taxon>
        <taxon>Vertebrata</taxon>
        <taxon>Euteleostomi</taxon>
        <taxon>Actinopterygii</taxon>
        <taxon>Neopterygii</taxon>
        <taxon>Teleostei</taxon>
        <taxon>Anguilliformes</taxon>
        <taxon>Anguillidae</taxon>
        <taxon>Anguilla</taxon>
    </lineage>
</organism>
<proteinExistence type="predicted"/>
<dbReference type="EMBL" id="GBXM01085021">
    <property type="protein sequence ID" value="JAH23556.1"/>
    <property type="molecule type" value="Transcribed_RNA"/>
</dbReference>